<reference evidence="1" key="2">
    <citation type="journal article" date="2022" name="New Phytol.">
        <title>Evolutionary transition to the ectomycorrhizal habit in the genomes of a hyperdiverse lineage of mushroom-forming fungi.</title>
        <authorList>
            <person name="Looney B."/>
            <person name="Miyauchi S."/>
            <person name="Morin E."/>
            <person name="Drula E."/>
            <person name="Courty P.E."/>
            <person name="Kohler A."/>
            <person name="Kuo A."/>
            <person name="LaButti K."/>
            <person name="Pangilinan J."/>
            <person name="Lipzen A."/>
            <person name="Riley R."/>
            <person name="Andreopoulos W."/>
            <person name="He G."/>
            <person name="Johnson J."/>
            <person name="Nolan M."/>
            <person name="Tritt A."/>
            <person name="Barry K.W."/>
            <person name="Grigoriev I.V."/>
            <person name="Nagy L.G."/>
            <person name="Hibbett D."/>
            <person name="Henrissat B."/>
            <person name="Matheny P.B."/>
            <person name="Labbe J."/>
            <person name="Martin F.M."/>
        </authorList>
    </citation>
    <scope>NUCLEOTIDE SEQUENCE</scope>
    <source>
        <strain evidence="1">HHB10654</strain>
    </source>
</reference>
<dbReference type="Proteomes" id="UP000814140">
    <property type="component" value="Unassembled WGS sequence"/>
</dbReference>
<protein>
    <submittedName>
        <fullName evidence="1">Uncharacterized protein</fullName>
    </submittedName>
</protein>
<organism evidence="1 2">
    <name type="scientific">Artomyces pyxidatus</name>
    <dbReference type="NCBI Taxonomy" id="48021"/>
    <lineage>
        <taxon>Eukaryota</taxon>
        <taxon>Fungi</taxon>
        <taxon>Dikarya</taxon>
        <taxon>Basidiomycota</taxon>
        <taxon>Agaricomycotina</taxon>
        <taxon>Agaricomycetes</taxon>
        <taxon>Russulales</taxon>
        <taxon>Auriscalpiaceae</taxon>
        <taxon>Artomyces</taxon>
    </lineage>
</organism>
<name>A0ACB8SXW1_9AGAM</name>
<comment type="caution">
    <text evidence="1">The sequence shown here is derived from an EMBL/GenBank/DDBJ whole genome shotgun (WGS) entry which is preliminary data.</text>
</comment>
<sequence length="159" mass="17734">MRQNLASYQRATVIEVETKLSGSDTANYPPSLVVMLWYLRLAIPIHGDFLRDGLHHWTSHTSSRTPIMSLTNETDVVHGRLSVCASLRLVLMLCGMSYLTLDFTSCTVLLDGAHLSNVVSGSNALFVAAVELPLQVSFIRHYFGLRLLRRTLRKSDSCP</sequence>
<dbReference type="EMBL" id="MU277213">
    <property type="protein sequence ID" value="KAI0061280.1"/>
    <property type="molecule type" value="Genomic_DNA"/>
</dbReference>
<reference evidence="1" key="1">
    <citation type="submission" date="2021-03" db="EMBL/GenBank/DDBJ databases">
        <authorList>
            <consortium name="DOE Joint Genome Institute"/>
            <person name="Ahrendt S."/>
            <person name="Looney B.P."/>
            <person name="Miyauchi S."/>
            <person name="Morin E."/>
            <person name="Drula E."/>
            <person name="Courty P.E."/>
            <person name="Chicoki N."/>
            <person name="Fauchery L."/>
            <person name="Kohler A."/>
            <person name="Kuo A."/>
            <person name="Labutti K."/>
            <person name="Pangilinan J."/>
            <person name="Lipzen A."/>
            <person name="Riley R."/>
            <person name="Andreopoulos W."/>
            <person name="He G."/>
            <person name="Johnson J."/>
            <person name="Barry K.W."/>
            <person name="Grigoriev I.V."/>
            <person name="Nagy L."/>
            <person name="Hibbett D."/>
            <person name="Henrissat B."/>
            <person name="Matheny P.B."/>
            <person name="Labbe J."/>
            <person name="Martin F."/>
        </authorList>
    </citation>
    <scope>NUCLEOTIDE SEQUENCE</scope>
    <source>
        <strain evidence="1">HHB10654</strain>
    </source>
</reference>
<evidence type="ECO:0000313" key="1">
    <source>
        <dbReference type="EMBL" id="KAI0061280.1"/>
    </source>
</evidence>
<keyword evidence="2" id="KW-1185">Reference proteome</keyword>
<accession>A0ACB8SXW1</accession>
<gene>
    <name evidence="1" type="ORF">BV25DRAFT_772405</name>
</gene>
<proteinExistence type="predicted"/>
<evidence type="ECO:0000313" key="2">
    <source>
        <dbReference type="Proteomes" id="UP000814140"/>
    </source>
</evidence>